<name>A0A380T502_9PSED</name>
<dbReference type="InterPro" id="IPR013538">
    <property type="entry name" value="ASHA1/2-like_C"/>
</dbReference>
<dbReference type="InterPro" id="IPR023393">
    <property type="entry name" value="START-like_dom_sf"/>
</dbReference>
<accession>A0A380T502</accession>
<dbReference type="SUPFAM" id="SSF55961">
    <property type="entry name" value="Bet v1-like"/>
    <property type="match status" value="1"/>
</dbReference>
<gene>
    <name evidence="3" type="ORF">CCOS864_04146</name>
</gene>
<dbReference type="RefSeq" id="WP_115088207.1">
    <property type="nucleotide sequence ID" value="NZ_CBCSFG010000005.1"/>
</dbReference>
<evidence type="ECO:0000256" key="1">
    <source>
        <dbReference type="ARBA" id="ARBA00006817"/>
    </source>
</evidence>
<protein>
    <submittedName>
        <fullName evidence="3">Polyketide cyclase</fullName>
    </submittedName>
</protein>
<dbReference type="EMBL" id="UIDD01000010">
    <property type="protein sequence ID" value="SUQ64680.1"/>
    <property type="molecule type" value="Genomic_DNA"/>
</dbReference>
<dbReference type="Pfam" id="PF08327">
    <property type="entry name" value="AHSA1"/>
    <property type="match status" value="1"/>
</dbReference>
<sequence>MSLLHPEQPKAQHELSLTRLIDAPRTKVFRAWTEPQLLARWWGPNGMTTPECEMQLWVGGLFRTVMRAPDGSEYPNQGVFLEIVPPARIVFTDAFGPGWVPSNKAFMTVVVTFDDIHGKTQYTARAWHWSAADCQAHEEMGFHRGWGESLDRLVALVTTQMPD</sequence>
<dbReference type="AlphaFoldDB" id="A0A380T502"/>
<evidence type="ECO:0000313" key="3">
    <source>
        <dbReference type="EMBL" id="SUQ64680.1"/>
    </source>
</evidence>
<dbReference type="CDD" id="cd08896">
    <property type="entry name" value="SRPBCC_CalC_Aha1-like_3"/>
    <property type="match status" value="1"/>
</dbReference>
<proteinExistence type="inferred from homology"/>
<comment type="similarity">
    <text evidence="1">Belongs to the AHA1 family.</text>
</comment>
<feature type="domain" description="Activator of Hsp90 ATPase homologue 1/2-like C-terminal" evidence="2">
    <location>
        <begin position="22"/>
        <end position="157"/>
    </location>
</feature>
<keyword evidence="4" id="KW-1185">Reference proteome</keyword>
<reference evidence="4" key="1">
    <citation type="submission" date="2018-07" db="EMBL/GenBank/DDBJ databases">
        <authorList>
            <person name="Blom J."/>
        </authorList>
    </citation>
    <scope>NUCLEOTIDE SEQUENCE [LARGE SCALE GENOMIC DNA]</scope>
    <source>
        <strain evidence="4">CCOS 864</strain>
    </source>
</reference>
<dbReference type="Proteomes" id="UP000255177">
    <property type="component" value="Unassembled WGS sequence"/>
</dbReference>
<evidence type="ECO:0000313" key="4">
    <source>
        <dbReference type="Proteomes" id="UP000255177"/>
    </source>
</evidence>
<evidence type="ECO:0000259" key="2">
    <source>
        <dbReference type="Pfam" id="PF08327"/>
    </source>
</evidence>
<dbReference type="Gene3D" id="3.30.530.20">
    <property type="match status" value="1"/>
</dbReference>
<organism evidence="3 4">
    <name type="scientific">Pseudomonas wadenswilerensis</name>
    <dbReference type="NCBI Taxonomy" id="1785161"/>
    <lineage>
        <taxon>Bacteria</taxon>
        <taxon>Pseudomonadati</taxon>
        <taxon>Pseudomonadota</taxon>
        <taxon>Gammaproteobacteria</taxon>
        <taxon>Pseudomonadales</taxon>
        <taxon>Pseudomonadaceae</taxon>
        <taxon>Pseudomonas</taxon>
    </lineage>
</organism>